<protein>
    <recommendedName>
        <fullName evidence="3">Carboxypeptidase regulatory-like domain-containing protein</fullName>
    </recommendedName>
</protein>
<proteinExistence type="predicted"/>
<evidence type="ECO:0000313" key="1">
    <source>
        <dbReference type="EMBL" id="MBA2227799.1"/>
    </source>
</evidence>
<dbReference type="AlphaFoldDB" id="A0A7V9AD71"/>
<dbReference type="Proteomes" id="UP000542342">
    <property type="component" value="Unassembled WGS sequence"/>
</dbReference>
<evidence type="ECO:0000313" key="2">
    <source>
        <dbReference type="Proteomes" id="UP000542342"/>
    </source>
</evidence>
<gene>
    <name evidence="1" type="ORF">H0921_16690</name>
</gene>
<comment type="caution">
    <text evidence="1">The sequence shown here is derived from an EMBL/GenBank/DDBJ whole genome shotgun (WGS) entry which is preliminary data.</text>
</comment>
<keyword evidence="2" id="KW-1185">Reference proteome</keyword>
<dbReference type="RefSeq" id="WP_194539661.1">
    <property type="nucleotide sequence ID" value="NZ_JACEFB010000019.1"/>
</dbReference>
<dbReference type="PROSITE" id="PS51257">
    <property type="entry name" value="PROKAR_LIPOPROTEIN"/>
    <property type="match status" value="1"/>
</dbReference>
<sequence length="149" mass="15829">MTNRAMTDKRPLPKALGRMLGMGLLAGLLAAVGCAGERKPIVPVRGTIRFSDGQPLPAGTTLKFEPAEGRTGTATATVEAGGSFQAIHVSGRSGVEIGKYMVQVFPPREAEKEFYKYVSREAAEGSLIAEVREGTENLQLTLPKTGRSP</sequence>
<reference evidence="1 2" key="1">
    <citation type="submission" date="2020-07" db="EMBL/GenBank/DDBJ databases">
        <title>Thermogemmata thermophila gen. nov., sp. nov., a novel moderate thermophilic planctomycete from a Kamchatka hot spring.</title>
        <authorList>
            <person name="Elcheninov A.G."/>
            <person name="Podosokorskaya O.A."/>
            <person name="Kovaleva O.L."/>
            <person name="Novikov A."/>
            <person name="Bonch-Osmolovskaya E.A."/>
            <person name="Toshchakov S.V."/>
            <person name="Kublanov I.V."/>
        </authorList>
    </citation>
    <scope>NUCLEOTIDE SEQUENCE [LARGE SCALE GENOMIC DNA]</scope>
    <source>
        <strain evidence="1 2">2918</strain>
    </source>
</reference>
<accession>A0A7V9AD71</accession>
<dbReference type="EMBL" id="JACEFB010000019">
    <property type="protein sequence ID" value="MBA2227799.1"/>
    <property type="molecule type" value="Genomic_DNA"/>
</dbReference>
<organism evidence="1 2">
    <name type="scientific">Thermogemmata fonticola</name>
    <dbReference type="NCBI Taxonomy" id="2755323"/>
    <lineage>
        <taxon>Bacteria</taxon>
        <taxon>Pseudomonadati</taxon>
        <taxon>Planctomycetota</taxon>
        <taxon>Planctomycetia</taxon>
        <taxon>Gemmatales</taxon>
        <taxon>Gemmataceae</taxon>
        <taxon>Thermogemmata</taxon>
    </lineage>
</organism>
<name>A0A7V9AD71_9BACT</name>
<evidence type="ECO:0008006" key="3">
    <source>
        <dbReference type="Google" id="ProtNLM"/>
    </source>
</evidence>